<proteinExistence type="predicted"/>
<evidence type="ECO:0000313" key="2">
    <source>
        <dbReference type="EMBL" id="QBH76018.1"/>
    </source>
</evidence>
<accession>A0A481T4Y1</accession>
<feature type="compositionally biased region" description="Basic and acidic residues" evidence="1">
    <location>
        <begin position="203"/>
        <end position="217"/>
    </location>
</feature>
<feature type="compositionally biased region" description="Gly residues" evidence="1">
    <location>
        <begin position="101"/>
        <end position="111"/>
    </location>
</feature>
<feature type="compositionally biased region" description="Low complexity" evidence="1">
    <location>
        <begin position="19"/>
        <end position="33"/>
    </location>
</feature>
<feature type="compositionally biased region" description="Gly residues" evidence="1">
    <location>
        <begin position="34"/>
        <end position="45"/>
    </location>
</feature>
<feature type="compositionally biased region" description="Gly residues" evidence="1">
    <location>
        <begin position="232"/>
        <end position="252"/>
    </location>
</feature>
<feature type="compositionally biased region" description="Gly residues" evidence="1">
    <location>
        <begin position="133"/>
        <end position="142"/>
    </location>
</feature>
<dbReference type="EMBL" id="MH790555">
    <property type="protein sequence ID" value="QBH76018.1"/>
    <property type="molecule type" value="Genomic_DNA"/>
</dbReference>
<evidence type="ECO:0000256" key="1">
    <source>
        <dbReference type="SAM" id="MobiDB-lite"/>
    </source>
</evidence>
<feature type="compositionally biased region" description="Low complexity" evidence="1">
    <location>
        <begin position="143"/>
        <end position="152"/>
    </location>
</feature>
<feature type="compositionally biased region" description="Gly residues" evidence="1">
    <location>
        <begin position="167"/>
        <end position="176"/>
    </location>
</feature>
<protein>
    <submittedName>
        <fullName evidence="2">Uncharacterized protein</fullName>
    </submittedName>
</protein>
<feature type="region of interest" description="Disordered" evidence="1">
    <location>
        <begin position="1"/>
        <end position="264"/>
    </location>
</feature>
<organism evidence="2">
    <name type="scientific">Human herpesvirus 2</name>
    <name type="common">HHV-2</name>
    <name type="synonym">Human herpes simplex virus 2</name>
    <dbReference type="NCBI Taxonomy" id="10310"/>
    <lineage>
        <taxon>Viruses</taxon>
        <taxon>Duplodnaviria</taxon>
        <taxon>Heunggongvirae</taxon>
        <taxon>Peploviricota</taxon>
        <taxon>Herviviricetes</taxon>
        <taxon>Herpesvirales</taxon>
        <taxon>Orthoherpesviridae</taxon>
        <taxon>Alphaherpesvirinae</taxon>
        <taxon>Simplexvirus</taxon>
        <taxon>Simplexvirus humanalpha2</taxon>
    </lineage>
</organism>
<feature type="compositionally biased region" description="Low complexity" evidence="1">
    <location>
        <begin position="61"/>
        <end position="75"/>
    </location>
</feature>
<name>A0A481T4Y1_HHV2</name>
<feature type="compositionally biased region" description="Gly residues" evidence="1">
    <location>
        <begin position="186"/>
        <end position="196"/>
    </location>
</feature>
<reference evidence="2" key="1">
    <citation type="submission" date="2018-08" db="EMBL/GenBank/DDBJ databases">
        <title>HSV2 whole genome sequences from clinical isolates.</title>
        <authorList>
            <person name="Roychoudhury P."/>
            <person name="Greninger A.L."/>
            <person name="Jerome K.R."/>
            <person name="Johnston C."/>
            <person name="Wald A."/>
            <person name="Xie H."/>
        </authorList>
    </citation>
    <scope>NUCLEOTIDE SEQUENCE</scope>
    <source>
        <strain evidence="2">2004-41447</strain>
    </source>
</reference>
<feature type="compositionally biased region" description="Low complexity" evidence="1">
    <location>
        <begin position="253"/>
        <end position="264"/>
    </location>
</feature>
<sequence>MRVRAAGLVAGDWGGGRRATGPPGTTQPHKGSLGATGPGAKGGGLVWTAEVGGARPGEGGTAAAAAETAAAWSAGSRGEGREFNEAESEATAGRVRRRGGPAAGPRGGVGEGPAVVWRRPRRRSSPGATAPSAGGGGMGASVGAGKAPRAEAGPGGRGKAETQAGGADSGVGGWSGGRAEAATGATGAGSAGGRHPSGGAEARGARDLARVRRDLRTRGTAAEKAAAEPEKAGGGSAASAGGLGVGGEGRGSSRGATGTRPVFC</sequence>
<organismHost>
    <name type="scientific">Homo sapiens</name>
    <name type="common">Human</name>
    <dbReference type="NCBI Taxonomy" id="9606"/>
</organismHost>